<reference evidence="4" key="5">
    <citation type="submission" date="2018-04" db="UniProtKB">
        <authorList>
            <consortium name="EnsemblFungi"/>
        </authorList>
    </citation>
    <scope>IDENTIFICATION</scope>
    <source>
        <strain evidence="4">R3-111a-1</strain>
    </source>
</reference>
<dbReference type="EnsemblFungi" id="EJT75465">
    <property type="protein sequence ID" value="EJT75465"/>
    <property type="gene ID" value="GGTG_05398"/>
</dbReference>
<dbReference type="VEuPathDB" id="FungiDB:GGTG_05398"/>
<dbReference type="RefSeq" id="XP_009221465.1">
    <property type="nucleotide sequence ID" value="XM_009223201.1"/>
</dbReference>
<evidence type="ECO:0000313" key="4">
    <source>
        <dbReference type="EnsemblFungi" id="EJT75465"/>
    </source>
</evidence>
<dbReference type="AlphaFoldDB" id="J3NVT6"/>
<accession>J3NVT6</accession>
<name>J3NVT6_GAET3</name>
<proteinExistence type="predicted"/>
<keyword evidence="5" id="KW-1185">Reference proteome</keyword>
<feature type="region of interest" description="Disordered" evidence="1">
    <location>
        <begin position="1"/>
        <end position="22"/>
    </location>
</feature>
<feature type="compositionally biased region" description="Low complexity" evidence="1">
    <location>
        <begin position="119"/>
        <end position="130"/>
    </location>
</feature>
<dbReference type="EMBL" id="GL385397">
    <property type="protein sequence ID" value="EJT75465.1"/>
    <property type="molecule type" value="Genomic_DNA"/>
</dbReference>
<dbReference type="eggNOG" id="ENOG502T7II">
    <property type="taxonomic scope" value="Eukaryota"/>
</dbReference>
<keyword evidence="2" id="KW-0812">Transmembrane</keyword>
<gene>
    <name evidence="4" type="primary">20345856</name>
    <name evidence="3" type="ORF">GGTG_05398</name>
</gene>
<feature type="region of interest" description="Disordered" evidence="1">
    <location>
        <begin position="55"/>
        <end position="159"/>
    </location>
</feature>
<feature type="region of interest" description="Disordered" evidence="1">
    <location>
        <begin position="173"/>
        <end position="263"/>
    </location>
</feature>
<organism evidence="3">
    <name type="scientific">Gaeumannomyces tritici (strain R3-111a-1)</name>
    <name type="common">Wheat and barley take-all root rot fungus</name>
    <name type="synonym">Gaeumannomyces graminis var. tritici</name>
    <dbReference type="NCBI Taxonomy" id="644352"/>
    <lineage>
        <taxon>Eukaryota</taxon>
        <taxon>Fungi</taxon>
        <taxon>Dikarya</taxon>
        <taxon>Ascomycota</taxon>
        <taxon>Pezizomycotina</taxon>
        <taxon>Sordariomycetes</taxon>
        <taxon>Sordariomycetidae</taxon>
        <taxon>Magnaporthales</taxon>
        <taxon>Magnaporthaceae</taxon>
        <taxon>Gaeumannomyces</taxon>
    </lineage>
</organism>
<evidence type="ECO:0000313" key="3">
    <source>
        <dbReference type="EMBL" id="EJT75465.1"/>
    </source>
</evidence>
<evidence type="ECO:0000313" key="5">
    <source>
        <dbReference type="Proteomes" id="UP000006039"/>
    </source>
</evidence>
<feature type="compositionally biased region" description="Polar residues" evidence="1">
    <location>
        <begin position="205"/>
        <end position="216"/>
    </location>
</feature>
<sequence length="263" mass="29100">MPPPSLHLWRRDESPAGDQGASHPGTAWIIAPIISATILISLAVVCVVRHILNQRRKRRQQTPTTEKPCSPHINFRRNRKSSQFGSMDGEEEQRAMIIRKSLAERSSRSSEHSRRHESMSSLASMLAPSANDKSGDESDSDGEGDLPASDDRRASGGLRDDWKEFEARVQRERSYSGEIHPAVHPALARPPPYRDLSIPERTVTRSRSSSQCSLPTQDLPPLLPHVVAGVRVNEQGRENAGSRGAGRGRPRSEIPDITVHRVG</sequence>
<protein>
    <submittedName>
        <fullName evidence="3 4">Uncharacterized protein</fullName>
    </submittedName>
</protein>
<feature type="compositionally biased region" description="Basic and acidic residues" evidence="1">
    <location>
        <begin position="149"/>
        <end position="159"/>
    </location>
</feature>
<dbReference type="GeneID" id="20345856"/>
<feature type="transmembrane region" description="Helical" evidence="2">
    <location>
        <begin position="27"/>
        <end position="52"/>
    </location>
</feature>
<evidence type="ECO:0000256" key="1">
    <source>
        <dbReference type="SAM" id="MobiDB-lite"/>
    </source>
</evidence>
<keyword evidence="2" id="KW-0472">Membrane</keyword>
<dbReference type="Proteomes" id="UP000006039">
    <property type="component" value="Unassembled WGS sequence"/>
</dbReference>
<reference evidence="3" key="3">
    <citation type="submission" date="2010-09" db="EMBL/GenBank/DDBJ databases">
        <title>Annotation of Gaeumannomyces graminis var. tritici R3-111a-1.</title>
        <authorList>
            <consortium name="The Broad Institute Genome Sequencing Platform"/>
            <person name="Ma L.-J."/>
            <person name="Dead R."/>
            <person name="Young S.K."/>
            <person name="Zeng Q."/>
            <person name="Gargeya S."/>
            <person name="Fitzgerald M."/>
            <person name="Haas B."/>
            <person name="Abouelleil A."/>
            <person name="Alvarado L."/>
            <person name="Arachchi H.M."/>
            <person name="Berlin A."/>
            <person name="Brown A."/>
            <person name="Chapman S.B."/>
            <person name="Chen Z."/>
            <person name="Dunbar C."/>
            <person name="Freedman E."/>
            <person name="Gearin G."/>
            <person name="Gellesch M."/>
            <person name="Goldberg J."/>
            <person name="Griggs A."/>
            <person name="Gujja S."/>
            <person name="Heiman D."/>
            <person name="Howarth C."/>
            <person name="Larson L."/>
            <person name="Lui A."/>
            <person name="MacDonald P.J.P."/>
            <person name="Mehta T."/>
            <person name="Montmayeur A."/>
            <person name="Murphy C."/>
            <person name="Neiman D."/>
            <person name="Pearson M."/>
            <person name="Priest M."/>
            <person name="Roberts A."/>
            <person name="Saif S."/>
            <person name="Shea T."/>
            <person name="Shenoy N."/>
            <person name="Sisk P."/>
            <person name="Stolte C."/>
            <person name="Sykes S."/>
            <person name="Yandava C."/>
            <person name="Wortman J."/>
            <person name="Nusbaum C."/>
            <person name="Birren B."/>
        </authorList>
    </citation>
    <scope>NUCLEOTIDE SEQUENCE</scope>
    <source>
        <strain evidence="3">R3-111a-1</strain>
    </source>
</reference>
<evidence type="ECO:0000256" key="2">
    <source>
        <dbReference type="SAM" id="Phobius"/>
    </source>
</evidence>
<reference evidence="4" key="4">
    <citation type="journal article" date="2015" name="G3 (Bethesda)">
        <title>Genome sequences of three phytopathogenic species of the Magnaporthaceae family of fungi.</title>
        <authorList>
            <person name="Okagaki L.H."/>
            <person name="Nunes C.C."/>
            <person name="Sailsbery J."/>
            <person name="Clay B."/>
            <person name="Brown D."/>
            <person name="John T."/>
            <person name="Oh Y."/>
            <person name="Young N."/>
            <person name="Fitzgerald M."/>
            <person name="Haas B.J."/>
            <person name="Zeng Q."/>
            <person name="Young S."/>
            <person name="Adiconis X."/>
            <person name="Fan L."/>
            <person name="Levin J.Z."/>
            <person name="Mitchell T.K."/>
            <person name="Okubara P.A."/>
            <person name="Farman M.L."/>
            <person name="Kohn L.M."/>
            <person name="Birren B."/>
            <person name="Ma L.-J."/>
            <person name="Dean R.A."/>
        </authorList>
    </citation>
    <scope>NUCLEOTIDE SEQUENCE</scope>
    <source>
        <strain evidence="4">R3-111a-1</strain>
    </source>
</reference>
<dbReference type="HOGENOM" id="CLU_095737_0_0_1"/>
<reference evidence="3" key="2">
    <citation type="submission" date="2010-07" db="EMBL/GenBank/DDBJ databases">
        <authorList>
            <consortium name="The Broad Institute Genome Sequencing Platform"/>
            <consortium name="Broad Institute Genome Sequencing Center for Infectious Disease"/>
            <person name="Ma L.-J."/>
            <person name="Dead R."/>
            <person name="Young S."/>
            <person name="Zeng Q."/>
            <person name="Koehrsen M."/>
            <person name="Alvarado L."/>
            <person name="Berlin A."/>
            <person name="Chapman S.B."/>
            <person name="Chen Z."/>
            <person name="Freedman E."/>
            <person name="Gellesch M."/>
            <person name="Goldberg J."/>
            <person name="Griggs A."/>
            <person name="Gujja S."/>
            <person name="Heilman E.R."/>
            <person name="Heiman D."/>
            <person name="Hepburn T."/>
            <person name="Howarth C."/>
            <person name="Jen D."/>
            <person name="Larson L."/>
            <person name="Mehta T."/>
            <person name="Neiman D."/>
            <person name="Pearson M."/>
            <person name="Roberts A."/>
            <person name="Saif S."/>
            <person name="Shea T."/>
            <person name="Shenoy N."/>
            <person name="Sisk P."/>
            <person name="Stolte C."/>
            <person name="Sykes S."/>
            <person name="Walk T."/>
            <person name="White J."/>
            <person name="Yandava C."/>
            <person name="Haas B."/>
            <person name="Nusbaum C."/>
            <person name="Birren B."/>
        </authorList>
    </citation>
    <scope>NUCLEOTIDE SEQUENCE</scope>
    <source>
        <strain evidence="3">R3-111a-1</strain>
    </source>
</reference>
<keyword evidence="2" id="KW-1133">Transmembrane helix</keyword>
<reference evidence="5" key="1">
    <citation type="submission" date="2010-07" db="EMBL/GenBank/DDBJ databases">
        <title>The genome sequence of Gaeumannomyces graminis var. tritici strain R3-111a-1.</title>
        <authorList>
            <consortium name="The Broad Institute Genome Sequencing Platform"/>
            <person name="Ma L.-J."/>
            <person name="Dead R."/>
            <person name="Young S."/>
            <person name="Zeng Q."/>
            <person name="Koehrsen M."/>
            <person name="Alvarado L."/>
            <person name="Berlin A."/>
            <person name="Chapman S.B."/>
            <person name="Chen Z."/>
            <person name="Freedman E."/>
            <person name="Gellesch M."/>
            <person name="Goldberg J."/>
            <person name="Griggs A."/>
            <person name="Gujja S."/>
            <person name="Heilman E.R."/>
            <person name="Heiman D."/>
            <person name="Hepburn T."/>
            <person name="Howarth C."/>
            <person name="Jen D."/>
            <person name="Larson L."/>
            <person name="Mehta T."/>
            <person name="Neiman D."/>
            <person name="Pearson M."/>
            <person name="Roberts A."/>
            <person name="Saif S."/>
            <person name="Shea T."/>
            <person name="Shenoy N."/>
            <person name="Sisk P."/>
            <person name="Stolte C."/>
            <person name="Sykes S."/>
            <person name="Walk T."/>
            <person name="White J."/>
            <person name="Yandava C."/>
            <person name="Haas B."/>
            <person name="Nusbaum C."/>
            <person name="Birren B."/>
        </authorList>
    </citation>
    <scope>NUCLEOTIDE SEQUENCE [LARGE SCALE GENOMIC DNA]</scope>
    <source>
        <strain evidence="5">R3-111a-1</strain>
    </source>
</reference>
<feature type="compositionally biased region" description="Basic and acidic residues" evidence="1">
    <location>
        <begin position="101"/>
        <end position="118"/>
    </location>
</feature>
<dbReference type="OrthoDB" id="5222624at2759"/>